<dbReference type="KEGG" id="tpla:ElP_53640"/>
<evidence type="ECO:0000313" key="1">
    <source>
        <dbReference type="EMBL" id="QDV37425.1"/>
    </source>
</evidence>
<dbReference type="EMBL" id="CP036426">
    <property type="protein sequence ID" value="QDV37425.1"/>
    <property type="molecule type" value="Genomic_DNA"/>
</dbReference>
<name>A0A518H993_9BACT</name>
<dbReference type="AlphaFoldDB" id="A0A518H993"/>
<evidence type="ECO:0000313" key="2">
    <source>
        <dbReference type="Proteomes" id="UP000317835"/>
    </source>
</evidence>
<proteinExistence type="predicted"/>
<gene>
    <name evidence="1" type="ORF">ElP_53640</name>
</gene>
<reference evidence="1 2" key="1">
    <citation type="submission" date="2019-02" db="EMBL/GenBank/DDBJ databases">
        <title>Deep-cultivation of Planctomycetes and their phenomic and genomic characterization uncovers novel biology.</title>
        <authorList>
            <person name="Wiegand S."/>
            <person name="Jogler M."/>
            <person name="Boedeker C."/>
            <person name="Pinto D."/>
            <person name="Vollmers J."/>
            <person name="Rivas-Marin E."/>
            <person name="Kohn T."/>
            <person name="Peeters S.H."/>
            <person name="Heuer A."/>
            <person name="Rast P."/>
            <person name="Oberbeckmann S."/>
            <person name="Bunk B."/>
            <person name="Jeske O."/>
            <person name="Meyerdierks A."/>
            <person name="Storesund J.E."/>
            <person name="Kallscheuer N."/>
            <person name="Luecker S."/>
            <person name="Lage O.M."/>
            <person name="Pohl T."/>
            <person name="Merkel B.J."/>
            <person name="Hornburger P."/>
            <person name="Mueller R.-W."/>
            <person name="Bruemmer F."/>
            <person name="Labrenz M."/>
            <person name="Spormann A.M."/>
            <person name="Op den Camp H."/>
            <person name="Overmann J."/>
            <person name="Amann R."/>
            <person name="Jetten M.S.M."/>
            <person name="Mascher T."/>
            <person name="Medema M.H."/>
            <person name="Devos D.P."/>
            <person name="Kaster A.-K."/>
            <person name="Ovreas L."/>
            <person name="Rohde M."/>
            <person name="Galperin M.Y."/>
            <person name="Jogler C."/>
        </authorList>
    </citation>
    <scope>NUCLEOTIDE SEQUENCE [LARGE SCALE GENOMIC DNA]</scope>
    <source>
        <strain evidence="1 2">ElP</strain>
    </source>
</reference>
<sequence length="91" mass="9880">MLDGFRRFVLAGSTSFAAPYPEEEPGLGGSVLIDLEDGCFQECSGTLEVTDVDGLTMSVACENGHSFEMEHDAFDAGFEYVLEFLSRRDSG</sequence>
<protein>
    <submittedName>
        <fullName evidence="1">Uncharacterized protein</fullName>
    </submittedName>
</protein>
<dbReference type="Proteomes" id="UP000317835">
    <property type="component" value="Chromosome"/>
</dbReference>
<accession>A0A518H993</accession>
<organism evidence="1 2">
    <name type="scientific">Tautonia plasticadhaerens</name>
    <dbReference type="NCBI Taxonomy" id="2527974"/>
    <lineage>
        <taxon>Bacteria</taxon>
        <taxon>Pseudomonadati</taxon>
        <taxon>Planctomycetota</taxon>
        <taxon>Planctomycetia</taxon>
        <taxon>Isosphaerales</taxon>
        <taxon>Isosphaeraceae</taxon>
        <taxon>Tautonia</taxon>
    </lineage>
</organism>
<keyword evidence="2" id="KW-1185">Reference proteome</keyword>